<keyword evidence="4 5" id="KW-0472">Membrane</keyword>
<keyword evidence="2 5" id="KW-0812">Transmembrane</keyword>
<dbReference type="EMBL" id="SIHJ01000005">
    <property type="protein sequence ID" value="TWT30363.1"/>
    <property type="molecule type" value="Genomic_DNA"/>
</dbReference>
<evidence type="ECO:0000256" key="2">
    <source>
        <dbReference type="ARBA" id="ARBA00022692"/>
    </source>
</evidence>
<sequence length="133" mass="14509">MNEYEPHEANPYESSHFAPDGVTDAETNQWAMAMHLSQLANCVLPPAGWIAPIVIWQLKKNSLPGLDGHGRNIANWIISSLIYTLVSAALVMVLIGVPMLIVLGLLVVIFPIIGGIKASDGDVWKYPGAFRIF</sequence>
<comment type="caution">
    <text evidence="6">The sequence shown here is derived from an EMBL/GenBank/DDBJ whole genome shotgun (WGS) entry which is preliminary data.</text>
</comment>
<keyword evidence="7" id="KW-1185">Reference proteome</keyword>
<dbReference type="AlphaFoldDB" id="A0A5C5UXI9"/>
<proteinExistence type="predicted"/>
<gene>
    <name evidence="6" type="ORF">KOR34_49220</name>
</gene>
<feature type="transmembrane region" description="Helical" evidence="5">
    <location>
        <begin position="81"/>
        <end position="114"/>
    </location>
</feature>
<dbReference type="Pfam" id="PF09685">
    <property type="entry name" value="MamF_MmsF"/>
    <property type="match status" value="1"/>
</dbReference>
<evidence type="ECO:0000256" key="3">
    <source>
        <dbReference type="ARBA" id="ARBA00022989"/>
    </source>
</evidence>
<reference evidence="6 7" key="1">
    <citation type="submission" date="2019-02" db="EMBL/GenBank/DDBJ databases">
        <title>Deep-cultivation of Planctomycetes and their phenomic and genomic characterization uncovers novel biology.</title>
        <authorList>
            <person name="Wiegand S."/>
            <person name="Jogler M."/>
            <person name="Boedeker C."/>
            <person name="Pinto D."/>
            <person name="Vollmers J."/>
            <person name="Rivas-Marin E."/>
            <person name="Kohn T."/>
            <person name="Peeters S.H."/>
            <person name="Heuer A."/>
            <person name="Rast P."/>
            <person name="Oberbeckmann S."/>
            <person name="Bunk B."/>
            <person name="Jeske O."/>
            <person name="Meyerdierks A."/>
            <person name="Storesund J.E."/>
            <person name="Kallscheuer N."/>
            <person name="Luecker S."/>
            <person name="Lage O.M."/>
            <person name="Pohl T."/>
            <person name="Merkel B.J."/>
            <person name="Hornburger P."/>
            <person name="Mueller R.-W."/>
            <person name="Bruemmer F."/>
            <person name="Labrenz M."/>
            <person name="Spormann A.M."/>
            <person name="Op Den Camp H."/>
            <person name="Overmann J."/>
            <person name="Amann R."/>
            <person name="Jetten M.S.M."/>
            <person name="Mascher T."/>
            <person name="Medema M.H."/>
            <person name="Devos D.P."/>
            <person name="Kaster A.-K."/>
            <person name="Ovreas L."/>
            <person name="Rohde M."/>
            <person name="Galperin M.Y."/>
            <person name="Jogler C."/>
        </authorList>
    </citation>
    <scope>NUCLEOTIDE SEQUENCE [LARGE SCALE GENOMIC DNA]</scope>
    <source>
        <strain evidence="6 7">KOR34</strain>
    </source>
</reference>
<dbReference type="RefSeq" id="WP_146568717.1">
    <property type="nucleotide sequence ID" value="NZ_SIHJ01000005.1"/>
</dbReference>
<evidence type="ECO:0000256" key="5">
    <source>
        <dbReference type="SAM" id="Phobius"/>
    </source>
</evidence>
<protein>
    <recommendedName>
        <fullName evidence="8">Chloroplast import component protein (Tic20)</fullName>
    </recommendedName>
</protein>
<evidence type="ECO:0000313" key="6">
    <source>
        <dbReference type="EMBL" id="TWT30363.1"/>
    </source>
</evidence>
<dbReference type="OrthoDB" id="9808930at2"/>
<name>A0A5C5UXI9_9BACT</name>
<evidence type="ECO:0000313" key="7">
    <source>
        <dbReference type="Proteomes" id="UP000316714"/>
    </source>
</evidence>
<organism evidence="6 7">
    <name type="scientific">Posidoniimonas corsicana</name>
    <dbReference type="NCBI Taxonomy" id="1938618"/>
    <lineage>
        <taxon>Bacteria</taxon>
        <taxon>Pseudomonadati</taxon>
        <taxon>Planctomycetota</taxon>
        <taxon>Planctomycetia</taxon>
        <taxon>Pirellulales</taxon>
        <taxon>Lacipirellulaceae</taxon>
        <taxon>Posidoniimonas</taxon>
    </lineage>
</organism>
<dbReference type="InterPro" id="IPR019109">
    <property type="entry name" value="MamF_MmsF"/>
</dbReference>
<evidence type="ECO:0000256" key="4">
    <source>
        <dbReference type="ARBA" id="ARBA00023136"/>
    </source>
</evidence>
<evidence type="ECO:0008006" key="8">
    <source>
        <dbReference type="Google" id="ProtNLM"/>
    </source>
</evidence>
<keyword evidence="3 5" id="KW-1133">Transmembrane helix</keyword>
<dbReference type="Proteomes" id="UP000316714">
    <property type="component" value="Unassembled WGS sequence"/>
</dbReference>
<comment type="subcellular location">
    <subcellularLocation>
        <location evidence="1">Membrane</location>
        <topology evidence="1">Multi-pass membrane protein</topology>
    </subcellularLocation>
</comment>
<evidence type="ECO:0000256" key="1">
    <source>
        <dbReference type="ARBA" id="ARBA00004141"/>
    </source>
</evidence>
<accession>A0A5C5UXI9</accession>